<keyword evidence="6 7" id="KW-0472">Membrane</keyword>
<reference evidence="10 11" key="1">
    <citation type="submission" date="2019-09" db="EMBL/GenBank/DDBJ databases">
        <title>Gimesia benthica sp. nov., a novel bacterium isolated from deep-sea water of the Northwest Indian Ocean.</title>
        <authorList>
            <person name="Dai X."/>
        </authorList>
    </citation>
    <scope>NUCLEOTIDE SEQUENCE [LARGE SCALE GENOMIC DNA]</scope>
    <source>
        <strain evidence="10 11">E7</strain>
    </source>
</reference>
<evidence type="ECO:0000256" key="2">
    <source>
        <dbReference type="ARBA" id="ARBA00008114"/>
    </source>
</evidence>
<dbReference type="InterPro" id="IPR058533">
    <property type="entry name" value="Cation_efflux_TM"/>
</dbReference>
<dbReference type="Gene3D" id="1.20.1510.10">
    <property type="entry name" value="Cation efflux protein transmembrane domain"/>
    <property type="match status" value="1"/>
</dbReference>
<dbReference type="Pfam" id="PF16916">
    <property type="entry name" value="ZT_dimer"/>
    <property type="match status" value="1"/>
</dbReference>
<evidence type="ECO:0000259" key="9">
    <source>
        <dbReference type="Pfam" id="PF16916"/>
    </source>
</evidence>
<dbReference type="InterPro" id="IPR027470">
    <property type="entry name" value="Cation_efflux_CTD"/>
</dbReference>
<accession>A0A6I6AJA8</accession>
<dbReference type="Gene3D" id="3.30.70.1350">
    <property type="entry name" value="Cation efflux protein, cytoplasmic domain"/>
    <property type="match status" value="1"/>
</dbReference>
<evidence type="ECO:0000256" key="4">
    <source>
        <dbReference type="ARBA" id="ARBA00022692"/>
    </source>
</evidence>
<feature type="transmembrane region" description="Helical" evidence="7">
    <location>
        <begin position="156"/>
        <end position="176"/>
    </location>
</feature>
<dbReference type="InterPro" id="IPR002524">
    <property type="entry name" value="Cation_efflux"/>
</dbReference>
<evidence type="ECO:0000256" key="1">
    <source>
        <dbReference type="ARBA" id="ARBA00004141"/>
    </source>
</evidence>
<dbReference type="GO" id="GO:0016020">
    <property type="term" value="C:membrane"/>
    <property type="evidence" value="ECO:0007669"/>
    <property type="project" value="UniProtKB-SubCell"/>
</dbReference>
<evidence type="ECO:0000259" key="8">
    <source>
        <dbReference type="Pfam" id="PF01545"/>
    </source>
</evidence>
<name>A0A6I6AJA8_9PLAN</name>
<feature type="domain" description="Cation efflux protein cytoplasmic" evidence="9">
    <location>
        <begin position="212"/>
        <end position="288"/>
    </location>
</feature>
<feature type="transmembrane region" description="Helical" evidence="7">
    <location>
        <begin position="79"/>
        <end position="98"/>
    </location>
</feature>
<dbReference type="EMBL" id="CP043930">
    <property type="protein sequence ID" value="QGQ26893.1"/>
    <property type="molecule type" value="Genomic_DNA"/>
</dbReference>
<protein>
    <submittedName>
        <fullName evidence="10">Cation transporter</fullName>
    </submittedName>
</protein>
<dbReference type="KEGG" id="gim:F1728_05390"/>
<evidence type="ECO:0000256" key="3">
    <source>
        <dbReference type="ARBA" id="ARBA00022448"/>
    </source>
</evidence>
<dbReference type="SUPFAM" id="SSF161111">
    <property type="entry name" value="Cation efflux protein transmembrane domain-like"/>
    <property type="match status" value="1"/>
</dbReference>
<feature type="transmembrane region" description="Helical" evidence="7">
    <location>
        <begin position="182"/>
        <end position="199"/>
    </location>
</feature>
<dbReference type="NCBIfam" id="TIGR01297">
    <property type="entry name" value="CDF"/>
    <property type="match status" value="1"/>
</dbReference>
<proteinExistence type="inferred from homology"/>
<dbReference type="InterPro" id="IPR050291">
    <property type="entry name" value="CDF_Transporter"/>
</dbReference>
<gene>
    <name evidence="10" type="ORF">F1728_05390</name>
</gene>
<keyword evidence="5 7" id="KW-1133">Transmembrane helix</keyword>
<dbReference type="PANTHER" id="PTHR43840">
    <property type="entry name" value="MITOCHONDRIAL METAL TRANSPORTER 1-RELATED"/>
    <property type="match status" value="1"/>
</dbReference>
<keyword evidence="3" id="KW-0813">Transport</keyword>
<keyword evidence="11" id="KW-1185">Reference proteome</keyword>
<dbReference type="Pfam" id="PF01545">
    <property type="entry name" value="Cation_efflux"/>
    <property type="match status" value="1"/>
</dbReference>
<evidence type="ECO:0000313" key="11">
    <source>
        <dbReference type="Proteomes" id="UP000427281"/>
    </source>
</evidence>
<dbReference type="AlphaFoldDB" id="A0A6I6AJA8"/>
<evidence type="ECO:0000313" key="10">
    <source>
        <dbReference type="EMBL" id="QGQ26893.1"/>
    </source>
</evidence>
<feature type="transmembrane region" description="Helical" evidence="7">
    <location>
        <begin position="36"/>
        <end position="59"/>
    </location>
</feature>
<evidence type="ECO:0000256" key="6">
    <source>
        <dbReference type="ARBA" id="ARBA00023136"/>
    </source>
</evidence>
<dbReference type="FunFam" id="1.20.1510.10:FF:000006">
    <property type="entry name" value="Divalent cation efflux transporter"/>
    <property type="match status" value="1"/>
</dbReference>
<organism evidence="10 11">
    <name type="scientific">Gimesia benthica</name>
    <dbReference type="NCBI Taxonomy" id="2608982"/>
    <lineage>
        <taxon>Bacteria</taxon>
        <taxon>Pseudomonadati</taxon>
        <taxon>Planctomycetota</taxon>
        <taxon>Planctomycetia</taxon>
        <taxon>Planctomycetales</taxon>
        <taxon>Planctomycetaceae</taxon>
        <taxon>Gimesia</taxon>
    </lineage>
</organism>
<dbReference type="SUPFAM" id="SSF160240">
    <property type="entry name" value="Cation efflux protein cytoplasmic domain-like"/>
    <property type="match status" value="1"/>
</dbReference>
<comment type="subcellular location">
    <subcellularLocation>
        <location evidence="1">Membrane</location>
        <topology evidence="1">Multi-pass membrane protein</topology>
    </subcellularLocation>
</comment>
<evidence type="ECO:0000256" key="5">
    <source>
        <dbReference type="ARBA" id="ARBA00022989"/>
    </source>
</evidence>
<feature type="transmembrane region" description="Helical" evidence="7">
    <location>
        <begin position="12"/>
        <end position="29"/>
    </location>
</feature>
<comment type="similarity">
    <text evidence="2">Belongs to the cation diffusion facilitator (CDF) transporter (TC 2.A.4) family.</text>
</comment>
<dbReference type="Proteomes" id="UP000427281">
    <property type="component" value="Chromosome"/>
</dbReference>
<feature type="domain" description="Cation efflux protein transmembrane" evidence="8">
    <location>
        <begin position="14"/>
        <end position="207"/>
    </location>
</feature>
<sequence>MAETYAEVIRIAVWSLVANLLLGIVKLAGGIIGNSFALIADAVNSIGDVMSTVVVLIALHYAQKPPDAEHPYGHTRAEGIAATNVAIVIIISALYVGWEAMQRITVHHGIPPGWTLWIASANLVIKETLYHYNMRVGRRTGSAVIMAHAWDHRSDALCSLAVLLGLAMISFGGPRFIWADEVASLIVVAAIVWSGVQLFRSSASELMDLQADPEFVEQIQAAALSVEQVENIETLWVRKSGLEYFADIHIEVDQNLTVAEGHRIGHEVKDRLLNEFPRLRDVLVHLEPFPHFHDAVEDVS</sequence>
<keyword evidence="4 7" id="KW-0812">Transmembrane</keyword>
<dbReference type="PANTHER" id="PTHR43840:SF15">
    <property type="entry name" value="MITOCHONDRIAL METAL TRANSPORTER 1-RELATED"/>
    <property type="match status" value="1"/>
</dbReference>
<evidence type="ECO:0000256" key="7">
    <source>
        <dbReference type="SAM" id="Phobius"/>
    </source>
</evidence>
<dbReference type="InterPro" id="IPR027469">
    <property type="entry name" value="Cation_efflux_TMD_sf"/>
</dbReference>
<dbReference type="GO" id="GO:0008324">
    <property type="term" value="F:monoatomic cation transmembrane transporter activity"/>
    <property type="evidence" value="ECO:0007669"/>
    <property type="project" value="InterPro"/>
</dbReference>
<dbReference type="InterPro" id="IPR036837">
    <property type="entry name" value="Cation_efflux_CTD_sf"/>
</dbReference>